<organism evidence="3 4">
    <name type="scientific">Artemia franciscana</name>
    <name type="common">Brine shrimp</name>
    <name type="synonym">Artemia sanfranciscana</name>
    <dbReference type="NCBI Taxonomy" id="6661"/>
    <lineage>
        <taxon>Eukaryota</taxon>
        <taxon>Metazoa</taxon>
        <taxon>Ecdysozoa</taxon>
        <taxon>Arthropoda</taxon>
        <taxon>Crustacea</taxon>
        <taxon>Branchiopoda</taxon>
        <taxon>Anostraca</taxon>
        <taxon>Artemiidae</taxon>
        <taxon>Artemia</taxon>
    </lineage>
</organism>
<evidence type="ECO:0000259" key="2">
    <source>
        <dbReference type="Pfam" id="PF07738"/>
    </source>
</evidence>
<keyword evidence="4" id="KW-1185">Reference proteome</keyword>
<sequence>MNSTLLIAVSVMKKKAKRARKKKKRKTMKRKREEERKKSPKEEEGKKSPKEEEFKKINIIPVTAEGVPSTPMPSASPTAEGFGEPMLIVQDDWDTKETASTAAPSAPKAPQYWDKGTGYGTGPTAQHWDVDDAMSRQKIQEEQATSMLLLMSAFIGATGILALAEATGGFRGIANVEVYAFLEKKTSRCSKYVGFIAKKLLVGVSKLEVLDDELKLLQLEKDPDLTSTTKVYGYWVNLLCCEDSFGDRTIVSEHRAAMGERMLNVKLKFADELKRFGDKTEKVYITHDMIELARGARSSYLTHLGAHRGRERSSLNLIRKAVHYATPDLFFSLTDKDIPALAEVIASVLDNENYISLGKSCKCKLVTVSSSEGRSLPYGKLEDILSRDSSPLNCHTNDDRPAWFANDLGLWLIPSAYTLQHARGYVKSALRNWNLQIRVSKRNCWDDEFVLKRQISVSITTFDPRSERINVQQTSDIEIPTPGYEATE</sequence>
<proteinExistence type="predicted"/>
<dbReference type="Pfam" id="PF07738">
    <property type="entry name" value="Sad1_UNC"/>
    <property type="match status" value="1"/>
</dbReference>
<dbReference type="Proteomes" id="UP001187531">
    <property type="component" value="Unassembled WGS sequence"/>
</dbReference>
<reference evidence="3" key="1">
    <citation type="submission" date="2023-07" db="EMBL/GenBank/DDBJ databases">
        <title>Chromosome-level genome assembly of Artemia franciscana.</title>
        <authorList>
            <person name="Jo E."/>
        </authorList>
    </citation>
    <scope>NUCLEOTIDE SEQUENCE</scope>
    <source>
        <tissue evidence="3">Whole body</tissue>
    </source>
</reference>
<feature type="compositionally biased region" description="Basic residues" evidence="1">
    <location>
        <begin position="12"/>
        <end position="30"/>
    </location>
</feature>
<comment type="caution">
    <text evidence="3">The sequence shown here is derived from an EMBL/GenBank/DDBJ whole genome shotgun (WGS) entry which is preliminary data.</text>
</comment>
<name>A0AA88HEH0_ARTSF</name>
<feature type="domain" description="SUN" evidence="2">
    <location>
        <begin position="379"/>
        <end position="444"/>
    </location>
</feature>
<evidence type="ECO:0000313" key="4">
    <source>
        <dbReference type="Proteomes" id="UP001187531"/>
    </source>
</evidence>
<evidence type="ECO:0000313" key="3">
    <source>
        <dbReference type="EMBL" id="KAK2707448.1"/>
    </source>
</evidence>
<dbReference type="EMBL" id="JAVRJZ010000019">
    <property type="protein sequence ID" value="KAK2707448.1"/>
    <property type="molecule type" value="Genomic_DNA"/>
</dbReference>
<evidence type="ECO:0000256" key="1">
    <source>
        <dbReference type="SAM" id="MobiDB-lite"/>
    </source>
</evidence>
<dbReference type="AlphaFoldDB" id="A0AA88HEH0"/>
<protein>
    <recommendedName>
        <fullName evidence="2">SUN domain-containing protein</fullName>
    </recommendedName>
</protein>
<dbReference type="InterPro" id="IPR012919">
    <property type="entry name" value="SUN_dom"/>
</dbReference>
<feature type="compositionally biased region" description="Basic and acidic residues" evidence="1">
    <location>
        <begin position="31"/>
        <end position="55"/>
    </location>
</feature>
<feature type="region of interest" description="Disordered" evidence="1">
    <location>
        <begin position="1"/>
        <end position="55"/>
    </location>
</feature>
<accession>A0AA88HEH0</accession>
<gene>
    <name evidence="3" type="ORF">QYM36_015219</name>
</gene>